<feature type="region of interest" description="Disordered" evidence="1">
    <location>
        <begin position="411"/>
        <end position="441"/>
    </location>
</feature>
<dbReference type="EMBL" id="OZ035823">
    <property type="protein sequence ID" value="CAL1568956.1"/>
    <property type="molecule type" value="Genomic_DNA"/>
</dbReference>
<evidence type="ECO:0000256" key="1">
    <source>
        <dbReference type="SAM" id="MobiDB-lite"/>
    </source>
</evidence>
<dbReference type="PANTHER" id="PTHR35158:SF1">
    <property type="entry name" value="CDNA SEQUENCE CN725425"/>
    <property type="match status" value="1"/>
</dbReference>
<dbReference type="PANTHER" id="PTHR35158">
    <property type="entry name" value="CDNA SEQUENCE CN725425"/>
    <property type="match status" value="1"/>
</dbReference>
<dbReference type="Proteomes" id="UP001497482">
    <property type="component" value="Chromosome 1"/>
</dbReference>
<feature type="compositionally biased region" description="Low complexity" evidence="1">
    <location>
        <begin position="197"/>
        <end position="210"/>
    </location>
</feature>
<evidence type="ECO:0000313" key="3">
    <source>
        <dbReference type="Proteomes" id="UP001497482"/>
    </source>
</evidence>
<evidence type="ECO:0000313" key="2">
    <source>
        <dbReference type="EMBL" id="CAL1568956.1"/>
    </source>
</evidence>
<dbReference type="InterPro" id="IPR027883">
    <property type="entry name" value="Redic1-like"/>
</dbReference>
<organism evidence="2 3">
    <name type="scientific">Knipowitschia caucasica</name>
    <name type="common">Caucasian dwarf goby</name>
    <name type="synonym">Pomatoschistus caucasicus</name>
    <dbReference type="NCBI Taxonomy" id="637954"/>
    <lineage>
        <taxon>Eukaryota</taxon>
        <taxon>Metazoa</taxon>
        <taxon>Chordata</taxon>
        <taxon>Craniata</taxon>
        <taxon>Vertebrata</taxon>
        <taxon>Euteleostomi</taxon>
        <taxon>Actinopterygii</taxon>
        <taxon>Neopterygii</taxon>
        <taxon>Teleostei</taxon>
        <taxon>Neoteleostei</taxon>
        <taxon>Acanthomorphata</taxon>
        <taxon>Gobiaria</taxon>
        <taxon>Gobiiformes</taxon>
        <taxon>Gobioidei</taxon>
        <taxon>Gobiidae</taxon>
        <taxon>Gobiinae</taxon>
        <taxon>Knipowitschia</taxon>
    </lineage>
</organism>
<dbReference type="AlphaFoldDB" id="A0AAV2IXZ6"/>
<accession>A0AAV2IXZ6</accession>
<name>A0AAV2IXZ6_KNICA</name>
<gene>
    <name evidence="2" type="ORF">KC01_LOCUS1477</name>
</gene>
<protein>
    <submittedName>
        <fullName evidence="2">Uncharacterized protein</fullName>
    </submittedName>
</protein>
<proteinExistence type="predicted"/>
<reference evidence="2 3" key="1">
    <citation type="submission" date="2024-04" db="EMBL/GenBank/DDBJ databases">
        <authorList>
            <person name="Waldvogel A.-M."/>
            <person name="Schoenle A."/>
        </authorList>
    </citation>
    <scope>NUCLEOTIDE SEQUENCE [LARGE SCALE GENOMIC DNA]</scope>
</reference>
<sequence length="461" mass="50514">MRKELLPGTATSSSVSVTATLHSGKQAILYFRLRRRSRDIFPLNNICHMNWVGGSRSRLVLKEDKKQREFFEKMKVQQRLKSLGLPLPNSSEVSSSSMDMVTLFIVNQIAVKKENKGPPKVAVLSSGSRAPFKQRHHEPLVLPMSPCSPSKLSLVESQTHPCHDYRKRKHLSKLSPVLETGFSDNSASDYVPHTADAPSPFSTSSASSSSGQGAGMFATHVNEPQSSESHAEPQASGGSKLNLFQSLSQPTEMKFEQLETPFAAQVLLGTPCPLEAEGRDLGDPIEDKDIFKAGKSVAQVEENLKSRIHLKSPSLTVSPVQPSRPQIVSSTWSSELQSCDNASFSCPGNSSGILDLGQYSPRCFSSSDEEGDTCAESLVKTFSSAECNRPSLWTSQKLPLCPPLKRRLKMTEEESVSEQEKKKTNKAGVEVKMGAEPNPERIHTEYLTPTFNLAAFSCGMK</sequence>
<keyword evidence="3" id="KW-1185">Reference proteome</keyword>
<feature type="region of interest" description="Disordered" evidence="1">
    <location>
        <begin position="189"/>
        <end position="241"/>
    </location>
</feature>